<dbReference type="InterPro" id="IPR049945">
    <property type="entry name" value="AAA_22"/>
</dbReference>
<dbReference type="SMART" id="SM00382">
    <property type="entry name" value="AAA"/>
    <property type="match status" value="1"/>
</dbReference>
<sequence>MYESFYRLREAPFAITPDPRFLFHTRNHRDALAYLHYGIDQKKGILALTGEVGVGKTLVIRTLLGQLPRTVRTSIVMNARLSFRQLLYMALLDWDLQPPGRSRVDLLLTLQEFLIRMRQSNENAVLIIDEAQNLSEKSLEEFRLLSNLETADAKLLQIVLVGQTELKDKLNRHGLRQLRQRIPGIFDLSRLPDPAVQEYVDFRLQVASGGGVSGLFDDSALDEVCRTSNGIPRLINQLCDRALLIGFAKGQERIDGEIVHEAAQELGYLEDGTPHYSSVYREA</sequence>
<name>A0A956NIA4_UNCEI</name>
<reference evidence="2" key="1">
    <citation type="submission" date="2020-04" db="EMBL/GenBank/DDBJ databases">
        <authorList>
            <person name="Zhang T."/>
        </authorList>
    </citation>
    <scope>NUCLEOTIDE SEQUENCE</scope>
    <source>
        <strain evidence="2">HKST-UBA02</strain>
    </source>
</reference>
<evidence type="ECO:0000313" key="2">
    <source>
        <dbReference type="EMBL" id="MCA9758238.1"/>
    </source>
</evidence>
<proteinExistence type="predicted"/>
<protein>
    <submittedName>
        <fullName evidence="2">AAA family ATPase</fullName>
    </submittedName>
</protein>
<dbReference type="AlphaFoldDB" id="A0A956NIA4"/>
<evidence type="ECO:0000259" key="1">
    <source>
        <dbReference type="SMART" id="SM00382"/>
    </source>
</evidence>
<dbReference type="InterPro" id="IPR003593">
    <property type="entry name" value="AAA+_ATPase"/>
</dbReference>
<dbReference type="InterPro" id="IPR027417">
    <property type="entry name" value="P-loop_NTPase"/>
</dbReference>
<organism evidence="2 3">
    <name type="scientific">Eiseniibacteriota bacterium</name>
    <dbReference type="NCBI Taxonomy" id="2212470"/>
    <lineage>
        <taxon>Bacteria</taxon>
        <taxon>Candidatus Eiseniibacteriota</taxon>
    </lineage>
</organism>
<dbReference type="EMBL" id="JAGQHS010000153">
    <property type="protein sequence ID" value="MCA9758238.1"/>
    <property type="molecule type" value="Genomic_DNA"/>
</dbReference>
<dbReference type="Proteomes" id="UP000739538">
    <property type="component" value="Unassembled WGS sequence"/>
</dbReference>
<accession>A0A956NIA4</accession>
<dbReference type="Gene3D" id="3.40.50.300">
    <property type="entry name" value="P-loop containing nucleotide triphosphate hydrolases"/>
    <property type="match status" value="1"/>
</dbReference>
<reference evidence="2" key="2">
    <citation type="journal article" date="2021" name="Microbiome">
        <title>Successional dynamics and alternative stable states in a saline activated sludge microbial community over 9 years.</title>
        <authorList>
            <person name="Wang Y."/>
            <person name="Ye J."/>
            <person name="Ju F."/>
            <person name="Liu L."/>
            <person name="Boyd J.A."/>
            <person name="Deng Y."/>
            <person name="Parks D.H."/>
            <person name="Jiang X."/>
            <person name="Yin X."/>
            <person name="Woodcroft B.J."/>
            <person name="Tyson G.W."/>
            <person name="Hugenholtz P."/>
            <person name="Polz M.F."/>
            <person name="Zhang T."/>
        </authorList>
    </citation>
    <scope>NUCLEOTIDE SEQUENCE</scope>
    <source>
        <strain evidence="2">HKST-UBA02</strain>
    </source>
</reference>
<dbReference type="InterPro" id="IPR052026">
    <property type="entry name" value="ExeA_AAA_ATPase_DNA-bind"/>
</dbReference>
<dbReference type="CDD" id="cd00009">
    <property type="entry name" value="AAA"/>
    <property type="match status" value="1"/>
</dbReference>
<dbReference type="SUPFAM" id="SSF52540">
    <property type="entry name" value="P-loop containing nucleoside triphosphate hydrolases"/>
    <property type="match status" value="1"/>
</dbReference>
<gene>
    <name evidence="2" type="ORF">KDA27_20760</name>
</gene>
<evidence type="ECO:0000313" key="3">
    <source>
        <dbReference type="Proteomes" id="UP000739538"/>
    </source>
</evidence>
<dbReference type="PANTHER" id="PTHR35894">
    <property type="entry name" value="GENERAL SECRETION PATHWAY PROTEIN A-RELATED"/>
    <property type="match status" value="1"/>
</dbReference>
<dbReference type="PANTHER" id="PTHR35894:SF1">
    <property type="entry name" value="PHOSPHORIBULOKINASE _ URIDINE KINASE FAMILY"/>
    <property type="match status" value="1"/>
</dbReference>
<comment type="caution">
    <text evidence="2">The sequence shown here is derived from an EMBL/GenBank/DDBJ whole genome shotgun (WGS) entry which is preliminary data.</text>
</comment>
<dbReference type="GO" id="GO:0016887">
    <property type="term" value="F:ATP hydrolysis activity"/>
    <property type="evidence" value="ECO:0007669"/>
    <property type="project" value="InterPro"/>
</dbReference>
<feature type="domain" description="AAA+ ATPase" evidence="1">
    <location>
        <begin position="42"/>
        <end position="186"/>
    </location>
</feature>
<dbReference type="Pfam" id="PF13401">
    <property type="entry name" value="AAA_22"/>
    <property type="match status" value="1"/>
</dbReference>